<evidence type="ECO:0000313" key="1">
    <source>
        <dbReference type="EMBL" id="KAJ8339877.1"/>
    </source>
</evidence>
<dbReference type="AlphaFoldDB" id="A0A9Q1EJE1"/>
<sequence length="85" mass="9594">MMSLCCCWRRKGDGMRLVFIVDLWNSCSAPGRERRVEGRTKEVDPESGALAWRGCQAGLALSLRGNVFIRRVTAYESRNSLRSLS</sequence>
<proteinExistence type="predicted"/>
<organism evidence="1 2">
    <name type="scientific">Synaphobranchus kaupii</name>
    <name type="common">Kaup's arrowtooth eel</name>
    <dbReference type="NCBI Taxonomy" id="118154"/>
    <lineage>
        <taxon>Eukaryota</taxon>
        <taxon>Metazoa</taxon>
        <taxon>Chordata</taxon>
        <taxon>Craniata</taxon>
        <taxon>Vertebrata</taxon>
        <taxon>Euteleostomi</taxon>
        <taxon>Actinopterygii</taxon>
        <taxon>Neopterygii</taxon>
        <taxon>Teleostei</taxon>
        <taxon>Anguilliformes</taxon>
        <taxon>Synaphobranchidae</taxon>
        <taxon>Synaphobranchus</taxon>
    </lineage>
</organism>
<keyword evidence="2" id="KW-1185">Reference proteome</keyword>
<name>A0A9Q1EJE1_SYNKA</name>
<protein>
    <submittedName>
        <fullName evidence="1">Uncharacterized protein</fullName>
    </submittedName>
</protein>
<accession>A0A9Q1EJE1</accession>
<comment type="caution">
    <text evidence="1">The sequence shown here is derived from an EMBL/GenBank/DDBJ whole genome shotgun (WGS) entry which is preliminary data.</text>
</comment>
<evidence type="ECO:0000313" key="2">
    <source>
        <dbReference type="Proteomes" id="UP001152622"/>
    </source>
</evidence>
<gene>
    <name evidence="1" type="ORF">SKAU_G00345100</name>
</gene>
<dbReference type="Proteomes" id="UP001152622">
    <property type="component" value="Chromosome 16"/>
</dbReference>
<dbReference type="EMBL" id="JAINUF010000016">
    <property type="protein sequence ID" value="KAJ8339877.1"/>
    <property type="molecule type" value="Genomic_DNA"/>
</dbReference>
<reference evidence="1" key="1">
    <citation type="journal article" date="2023" name="Science">
        <title>Genome structures resolve the early diversification of teleost fishes.</title>
        <authorList>
            <person name="Parey E."/>
            <person name="Louis A."/>
            <person name="Montfort J."/>
            <person name="Bouchez O."/>
            <person name="Roques C."/>
            <person name="Iampietro C."/>
            <person name="Lluch J."/>
            <person name="Castinel A."/>
            <person name="Donnadieu C."/>
            <person name="Desvignes T."/>
            <person name="Floi Bucao C."/>
            <person name="Jouanno E."/>
            <person name="Wen M."/>
            <person name="Mejri S."/>
            <person name="Dirks R."/>
            <person name="Jansen H."/>
            <person name="Henkel C."/>
            <person name="Chen W.J."/>
            <person name="Zahm M."/>
            <person name="Cabau C."/>
            <person name="Klopp C."/>
            <person name="Thompson A.W."/>
            <person name="Robinson-Rechavi M."/>
            <person name="Braasch I."/>
            <person name="Lecointre G."/>
            <person name="Bobe J."/>
            <person name="Postlethwait J.H."/>
            <person name="Berthelot C."/>
            <person name="Roest Crollius H."/>
            <person name="Guiguen Y."/>
        </authorList>
    </citation>
    <scope>NUCLEOTIDE SEQUENCE</scope>
    <source>
        <strain evidence="1">WJC10195</strain>
    </source>
</reference>